<evidence type="ECO:0000256" key="5">
    <source>
        <dbReference type="ARBA" id="ARBA00022723"/>
    </source>
</evidence>
<evidence type="ECO:0000256" key="9">
    <source>
        <dbReference type="ARBA" id="ARBA00023136"/>
    </source>
</evidence>
<accession>A0ABU2FAB7</accession>
<gene>
    <name evidence="11" type="ORF">NDI56_07145</name>
</gene>
<evidence type="ECO:0000256" key="8">
    <source>
        <dbReference type="ARBA" id="ARBA00023008"/>
    </source>
</evidence>
<dbReference type="SUPFAM" id="SSF49503">
    <property type="entry name" value="Cupredoxins"/>
    <property type="match status" value="1"/>
</dbReference>
<evidence type="ECO:0000256" key="6">
    <source>
        <dbReference type="ARBA" id="ARBA00022764"/>
    </source>
</evidence>
<dbReference type="InterPro" id="IPR008972">
    <property type="entry name" value="Cupredoxin"/>
</dbReference>
<comment type="cofactor">
    <cofactor evidence="1">
        <name>Cu cation</name>
        <dbReference type="ChEBI" id="CHEBI:23378"/>
    </cofactor>
</comment>
<reference evidence="11 12" key="1">
    <citation type="submission" date="2022-06" db="EMBL/GenBank/DDBJ databases">
        <title>Haloarcula sp. a new haloarchaeum isolate from saline soil.</title>
        <authorList>
            <person name="Strakova D."/>
            <person name="Galisteo C."/>
            <person name="Sanchez-Porro C."/>
            <person name="Ventosa A."/>
        </authorList>
    </citation>
    <scope>NUCLEOTIDE SEQUENCE [LARGE SCALE GENOMIC DNA]</scope>
    <source>
        <strain evidence="11 12">S1CR25-12</strain>
    </source>
</reference>
<keyword evidence="5" id="KW-0479">Metal-binding</keyword>
<dbReference type="PROSITE" id="PS51257">
    <property type="entry name" value="PROKAR_LIPOPROTEIN"/>
    <property type="match status" value="1"/>
</dbReference>
<organism evidence="11 12">
    <name type="scientific">Haloarcula saliterrae</name>
    <dbReference type="NCBI Taxonomy" id="2950534"/>
    <lineage>
        <taxon>Archaea</taxon>
        <taxon>Methanobacteriati</taxon>
        <taxon>Methanobacteriota</taxon>
        <taxon>Stenosarchaea group</taxon>
        <taxon>Halobacteria</taxon>
        <taxon>Halobacteriales</taxon>
        <taxon>Haloarculaceae</taxon>
        <taxon>Haloarcula</taxon>
    </lineage>
</organism>
<evidence type="ECO:0000256" key="2">
    <source>
        <dbReference type="ARBA" id="ARBA00004370"/>
    </source>
</evidence>
<evidence type="ECO:0000256" key="4">
    <source>
        <dbReference type="ARBA" id="ARBA00022448"/>
    </source>
</evidence>
<evidence type="ECO:0000256" key="3">
    <source>
        <dbReference type="ARBA" id="ARBA00004418"/>
    </source>
</evidence>
<keyword evidence="4" id="KW-0813">Transport</keyword>
<dbReference type="PRINTS" id="PR00155">
    <property type="entry name" value="AMICYANIN"/>
</dbReference>
<dbReference type="CDD" id="cd04220">
    <property type="entry name" value="Halocyanin"/>
    <property type="match status" value="1"/>
</dbReference>
<dbReference type="RefSeq" id="WP_310918754.1">
    <property type="nucleotide sequence ID" value="NZ_JAMQON010000001.1"/>
</dbReference>
<dbReference type="PANTHER" id="PTHR34192">
    <property type="entry name" value="PLASTOCYANIN MAJOR ISOFORM, CHLOROPLASTIC-RELATED"/>
    <property type="match status" value="1"/>
</dbReference>
<protein>
    <submittedName>
        <fullName evidence="11">Plastocyanin/azurin family copper-binding protein</fullName>
    </submittedName>
</protein>
<evidence type="ECO:0000313" key="12">
    <source>
        <dbReference type="Proteomes" id="UP001259659"/>
    </source>
</evidence>
<dbReference type="PANTHER" id="PTHR34192:SF10">
    <property type="entry name" value="PLASTOCYANIN MAJOR ISOFORM, CHLOROPLASTIC-RELATED"/>
    <property type="match status" value="1"/>
</dbReference>
<dbReference type="Proteomes" id="UP001259659">
    <property type="component" value="Unassembled WGS sequence"/>
</dbReference>
<dbReference type="Gene3D" id="2.60.40.420">
    <property type="entry name" value="Cupredoxins - blue copper proteins"/>
    <property type="match status" value="1"/>
</dbReference>
<dbReference type="Pfam" id="PF00127">
    <property type="entry name" value="Copper-bind"/>
    <property type="match status" value="1"/>
</dbReference>
<keyword evidence="9" id="KW-0472">Membrane</keyword>
<keyword evidence="8" id="KW-0186">Copper</keyword>
<evidence type="ECO:0000259" key="10">
    <source>
        <dbReference type="Pfam" id="PF00127"/>
    </source>
</evidence>
<evidence type="ECO:0000256" key="7">
    <source>
        <dbReference type="ARBA" id="ARBA00022982"/>
    </source>
</evidence>
<dbReference type="InterPro" id="IPR000923">
    <property type="entry name" value="BlueCu_1"/>
</dbReference>
<keyword evidence="12" id="KW-1185">Reference proteome</keyword>
<evidence type="ECO:0000313" key="11">
    <source>
        <dbReference type="EMBL" id="MDS0259166.1"/>
    </source>
</evidence>
<keyword evidence="6" id="KW-0574">Periplasm</keyword>
<sequence length="151" mass="15905">MERRAFLRAAVPTAAVGLAGCIGSSEPTDYDVGMGAKVFRPETLEVTAGTTVTWLNTNKQGHSVTAYESSLPEGAEYFASGGFDSEQAARESWANSTSGTLFEGQTYEHTFEVPGEYPYFCIPHESGGMVGTVVVTEGPATETAESGTTTS</sequence>
<evidence type="ECO:0000256" key="1">
    <source>
        <dbReference type="ARBA" id="ARBA00001935"/>
    </source>
</evidence>
<dbReference type="InterPro" id="IPR028871">
    <property type="entry name" value="BlueCu_1_BS"/>
</dbReference>
<comment type="caution">
    <text evidence="11">The sequence shown here is derived from an EMBL/GenBank/DDBJ whole genome shotgun (WGS) entry which is preliminary data.</text>
</comment>
<dbReference type="InterPro" id="IPR002386">
    <property type="entry name" value="Amicyanin/Pseudoazurin"/>
</dbReference>
<name>A0ABU2FAB7_9EURY</name>
<proteinExistence type="predicted"/>
<keyword evidence="7" id="KW-0249">Electron transport</keyword>
<dbReference type="EMBL" id="JAMQON010000001">
    <property type="protein sequence ID" value="MDS0259166.1"/>
    <property type="molecule type" value="Genomic_DNA"/>
</dbReference>
<comment type="subcellular location">
    <subcellularLocation>
        <location evidence="2">Membrane</location>
    </subcellularLocation>
    <subcellularLocation>
        <location evidence="3">Periplasm</location>
    </subcellularLocation>
</comment>
<dbReference type="PROSITE" id="PS00196">
    <property type="entry name" value="COPPER_BLUE"/>
    <property type="match status" value="1"/>
</dbReference>
<feature type="domain" description="Blue (type 1) copper" evidence="10">
    <location>
        <begin position="32"/>
        <end position="135"/>
    </location>
</feature>